<evidence type="ECO:0000256" key="1">
    <source>
        <dbReference type="SAM" id="SignalP"/>
    </source>
</evidence>
<dbReference type="EMBL" id="WRPP01000005">
    <property type="protein sequence ID" value="MVU80924.1"/>
    <property type="molecule type" value="Genomic_DNA"/>
</dbReference>
<dbReference type="Proteomes" id="UP000466794">
    <property type="component" value="Unassembled WGS sequence"/>
</dbReference>
<keyword evidence="3" id="KW-1185">Reference proteome</keyword>
<dbReference type="AlphaFoldDB" id="A0A7K1V2U8"/>
<gene>
    <name evidence="2" type="ORF">GPX89_27205</name>
</gene>
<keyword evidence="1" id="KW-0732">Signal</keyword>
<organism evidence="2 3">
    <name type="scientific">Nocardia terrae</name>
    <dbReference type="NCBI Taxonomy" id="2675851"/>
    <lineage>
        <taxon>Bacteria</taxon>
        <taxon>Bacillati</taxon>
        <taxon>Actinomycetota</taxon>
        <taxon>Actinomycetes</taxon>
        <taxon>Mycobacteriales</taxon>
        <taxon>Nocardiaceae</taxon>
        <taxon>Nocardia</taxon>
    </lineage>
</organism>
<evidence type="ECO:0000313" key="3">
    <source>
        <dbReference type="Proteomes" id="UP000466794"/>
    </source>
</evidence>
<reference evidence="2 3" key="1">
    <citation type="submission" date="2019-12" db="EMBL/GenBank/DDBJ databases">
        <title>Nocardia sp. nov. ET3-3 isolated from soil.</title>
        <authorList>
            <person name="Kanchanasin P."/>
            <person name="Tanasupawat S."/>
            <person name="Yuki M."/>
            <person name="Kudo T."/>
        </authorList>
    </citation>
    <scope>NUCLEOTIDE SEQUENCE [LARGE SCALE GENOMIC DNA]</scope>
    <source>
        <strain evidence="2 3">ET3-3</strain>
    </source>
</reference>
<sequence>MRAMALSRKSFGTIVIMTAATAGLVMNAAPASAKITYLVGVCGGDDGGTCGSQVGILVESTTQAPVAIMVNGVTLAGSPFVPSPTCGLNEGGGTYGADINVTDASGDLHIVATQKDADGTTSQMTFDYSYAAAHGNNTGSSGITALTGSSNLISTGSSAFTSIANILRGLPTGSGTPTRAC</sequence>
<comment type="caution">
    <text evidence="2">The sequence shown here is derived from an EMBL/GenBank/DDBJ whole genome shotgun (WGS) entry which is preliminary data.</text>
</comment>
<evidence type="ECO:0000313" key="2">
    <source>
        <dbReference type="EMBL" id="MVU80924.1"/>
    </source>
</evidence>
<feature type="chain" id="PRO_5029647495" evidence="1">
    <location>
        <begin position="34"/>
        <end position="181"/>
    </location>
</feature>
<name>A0A7K1V2U8_9NOCA</name>
<accession>A0A7K1V2U8</accession>
<protein>
    <submittedName>
        <fullName evidence="2">Uncharacterized protein</fullName>
    </submittedName>
</protein>
<proteinExistence type="predicted"/>
<feature type="signal peptide" evidence="1">
    <location>
        <begin position="1"/>
        <end position="33"/>
    </location>
</feature>
<dbReference type="RefSeq" id="WP_157390472.1">
    <property type="nucleotide sequence ID" value="NZ_WRPP01000005.1"/>
</dbReference>